<evidence type="ECO:0000313" key="2">
    <source>
        <dbReference type="EMBL" id="TMP56885.1"/>
    </source>
</evidence>
<name>A0A5S3XP47_9GAMM</name>
<keyword evidence="3" id="KW-1185">Reference proteome</keyword>
<dbReference type="Proteomes" id="UP000305730">
    <property type="component" value="Unassembled WGS sequence"/>
</dbReference>
<accession>A0A5S3XP47</accession>
<evidence type="ECO:0000313" key="4">
    <source>
        <dbReference type="Proteomes" id="UP000307706"/>
    </source>
</evidence>
<evidence type="ECO:0000313" key="1">
    <source>
        <dbReference type="EMBL" id="TMP40171.1"/>
    </source>
</evidence>
<reference evidence="2" key="3">
    <citation type="submission" date="2019-09" db="EMBL/GenBank/DDBJ databases">
        <title>Co-occurence of chitin degradation, pigmentation and bioactivity in marine Pseudoalteromonas.</title>
        <authorList>
            <person name="Sonnenschein E.C."/>
            <person name="Bech P.K."/>
        </authorList>
    </citation>
    <scope>NUCLEOTIDE SEQUENCE</scope>
    <source>
        <strain evidence="2">S2231</strain>
    </source>
</reference>
<gene>
    <name evidence="2" type="ORF">CWB96_14645</name>
    <name evidence="1" type="ORF">CWB97_19985</name>
</gene>
<reference evidence="3 4" key="1">
    <citation type="submission" date="2017-12" db="EMBL/GenBank/DDBJ databases">
        <authorList>
            <person name="Paulsen S."/>
            <person name="Gram L.K."/>
        </authorList>
    </citation>
    <scope>NUCLEOTIDE SEQUENCE [LARGE SCALE GENOMIC DNA]</scope>
    <source>
        <strain evidence="2 4">S2231</strain>
        <strain evidence="1 3">S2233</strain>
    </source>
</reference>
<proteinExistence type="predicted"/>
<dbReference type="AlphaFoldDB" id="A0A5S3XP47"/>
<protein>
    <submittedName>
        <fullName evidence="2">Uncharacterized protein</fullName>
    </submittedName>
</protein>
<sequence length="384" mass="43618">MKTQVKHSLIVISCLFLMAQSGHHPLLFSSHSQAAFLALHPHSFYQAQSRIVLHALPDATIRSLSKLAQPEIAFEWAIRLAKQGLYTRSRVYWQRYLNNASQAQVIRLVALLKAANDISAIALIASKQPLPMHYLDWLSLHRGVLPSAFNSERLAAHNMSSPLDSVTFARECINRVLVLTDHLAAVKKLKQFKIRYTSAPEPSVWSYCFSEPIYIGDTMQCTPDNSQFAYCDVAALKRAYPAMLPQGDKALMMTRQGNANVRGDMMTLNTQSQYAVFMHELMHFSGFEDEYSVPKQKAKWLCQRAGRHAPNLYVGELNDAPKGWVKSNTCNYGALQAYKPSEGWSIMEYQTRPLTAQYRRLWQQAINAQHAKRWVKSERLGLTE</sequence>
<dbReference type="Proteomes" id="UP000307706">
    <property type="component" value="Unassembled WGS sequence"/>
</dbReference>
<dbReference type="EMBL" id="PNCL01000079">
    <property type="protein sequence ID" value="TMP56885.1"/>
    <property type="molecule type" value="Genomic_DNA"/>
</dbReference>
<reference evidence="3 4" key="2">
    <citation type="submission" date="2019-06" db="EMBL/GenBank/DDBJ databases">
        <title>Co-occurence of chitin degradation, pigmentation and bioactivity in marine Pseudoalteromonas.</title>
        <authorList>
            <person name="Sonnenschein E.C."/>
            <person name="Bech P.K."/>
        </authorList>
    </citation>
    <scope>NUCLEOTIDE SEQUENCE [LARGE SCALE GENOMIC DNA]</scope>
    <source>
        <strain evidence="4">S2231</strain>
        <strain evidence="1 3">S2233</strain>
    </source>
</reference>
<comment type="caution">
    <text evidence="2">The sequence shown here is derived from an EMBL/GenBank/DDBJ whole genome shotgun (WGS) entry which is preliminary data.</text>
</comment>
<evidence type="ECO:0000313" key="3">
    <source>
        <dbReference type="Proteomes" id="UP000305730"/>
    </source>
</evidence>
<organism evidence="2 4">
    <name type="scientific">Pseudoalteromonas citrea</name>
    <dbReference type="NCBI Taxonomy" id="43655"/>
    <lineage>
        <taxon>Bacteria</taxon>
        <taxon>Pseudomonadati</taxon>
        <taxon>Pseudomonadota</taxon>
        <taxon>Gammaproteobacteria</taxon>
        <taxon>Alteromonadales</taxon>
        <taxon>Pseudoalteromonadaceae</taxon>
        <taxon>Pseudoalteromonas</taxon>
    </lineage>
</organism>
<dbReference type="EMBL" id="PNCK01000091">
    <property type="protein sequence ID" value="TMP40171.1"/>
    <property type="molecule type" value="Genomic_DNA"/>
</dbReference>